<evidence type="ECO:0000259" key="2">
    <source>
        <dbReference type="Pfam" id="PF17289"/>
    </source>
</evidence>
<accession>A0AA39LAT1</accession>
<evidence type="ECO:0000256" key="1">
    <source>
        <dbReference type="ARBA" id="ARBA00022612"/>
    </source>
</evidence>
<name>A0AA39LAT1_9BILA</name>
<sequence length="318" mass="36492">MMTKSGAIVIIQTRWHEDDLIGRLTDPANPNFSAAEARKWHIIDLPALAYENDVLGRKVGQALWPERFDEQYLRDFQQSDPRGFQALYQGRPAPDEGVFLKADDIRTYGSMKDLPPRDQLTFYAASDHAVSTAEGRDLTCLLVAGVDRDDNIWIMPELFWKRAPTDEVVEGMLHTMKHFQPVFWWAEKGHISKSIGPFLRKRMIETRTYCSIIEVTPTADKQARAQAIAARMAMGKVYFPAFAKWWGDARNEMLKFPQGLHDDFVDALAYIGMGLTLQRRAAPVKTNNNPDRMTFGWLKEQSNRQRALDKAREDTRGW</sequence>
<dbReference type="EMBL" id="JAUCMV010000021">
    <property type="protein sequence ID" value="KAK0390260.1"/>
    <property type="molecule type" value="Genomic_DNA"/>
</dbReference>
<keyword evidence="4" id="KW-1185">Reference proteome</keyword>
<dbReference type="InterPro" id="IPR035421">
    <property type="entry name" value="Terminase_6C"/>
</dbReference>
<proteinExistence type="predicted"/>
<dbReference type="InterPro" id="IPR006517">
    <property type="entry name" value="Phage_terminase_lsu-like_C"/>
</dbReference>
<dbReference type="Gene3D" id="3.30.420.240">
    <property type="match status" value="1"/>
</dbReference>
<feature type="domain" description="Terminase large subunit gp17-like C-terminal" evidence="2">
    <location>
        <begin position="131"/>
        <end position="271"/>
    </location>
</feature>
<protein>
    <recommendedName>
        <fullName evidence="2">Terminase large subunit gp17-like C-terminal domain-containing protein</fullName>
    </recommendedName>
</protein>
<evidence type="ECO:0000313" key="3">
    <source>
        <dbReference type="EMBL" id="KAK0390260.1"/>
    </source>
</evidence>
<comment type="caution">
    <text evidence="3">The sequence shown here is derived from an EMBL/GenBank/DDBJ whole genome shotgun (WGS) entry which is preliminary data.</text>
</comment>
<organism evidence="3 4">
    <name type="scientific">Steinernema hermaphroditum</name>
    <dbReference type="NCBI Taxonomy" id="289476"/>
    <lineage>
        <taxon>Eukaryota</taxon>
        <taxon>Metazoa</taxon>
        <taxon>Ecdysozoa</taxon>
        <taxon>Nematoda</taxon>
        <taxon>Chromadorea</taxon>
        <taxon>Rhabditida</taxon>
        <taxon>Tylenchina</taxon>
        <taxon>Panagrolaimomorpha</taxon>
        <taxon>Strongyloidoidea</taxon>
        <taxon>Steinernematidae</taxon>
        <taxon>Steinernema</taxon>
    </lineage>
</organism>
<keyword evidence="1" id="KW-1188">Viral release from host cell</keyword>
<dbReference type="AlphaFoldDB" id="A0AA39LAT1"/>
<reference evidence="3" key="1">
    <citation type="submission" date="2023-06" db="EMBL/GenBank/DDBJ databases">
        <title>Genomic analysis of the entomopathogenic nematode Steinernema hermaphroditum.</title>
        <authorList>
            <person name="Schwarz E.M."/>
            <person name="Heppert J.K."/>
            <person name="Baniya A."/>
            <person name="Schwartz H.T."/>
            <person name="Tan C.-H."/>
            <person name="Antoshechkin I."/>
            <person name="Sternberg P.W."/>
            <person name="Goodrich-Blair H."/>
            <person name="Dillman A.R."/>
        </authorList>
    </citation>
    <scope>NUCLEOTIDE SEQUENCE</scope>
    <source>
        <strain evidence="3">PS9179</strain>
        <tissue evidence="3">Whole animal</tissue>
    </source>
</reference>
<gene>
    <name evidence="3" type="ORF">QR680_019405</name>
</gene>
<evidence type="ECO:0000313" key="4">
    <source>
        <dbReference type="Proteomes" id="UP001175271"/>
    </source>
</evidence>
<dbReference type="Pfam" id="PF17289">
    <property type="entry name" value="Terminase_6C"/>
    <property type="match status" value="1"/>
</dbReference>
<dbReference type="NCBIfam" id="TIGR01630">
    <property type="entry name" value="psiM2_ORF9"/>
    <property type="match status" value="1"/>
</dbReference>
<dbReference type="Proteomes" id="UP001175271">
    <property type="component" value="Unassembled WGS sequence"/>
</dbReference>